<dbReference type="Proteomes" id="UP000216345">
    <property type="component" value="Unassembled WGS sequence"/>
</dbReference>
<protein>
    <submittedName>
        <fullName evidence="1">Uncharacterized protein</fullName>
    </submittedName>
</protein>
<evidence type="ECO:0000313" key="2">
    <source>
        <dbReference type="Proteomes" id="UP000216345"/>
    </source>
</evidence>
<dbReference type="AlphaFoldDB" id="A0A256F4D5"/>
<dbReference type="EMBL" id="NNRK01000034">
    <property type="protein sequence ID" value="OYR09712.1"/>
    <property type="molecule type" value="Genomic_DNA"/>
</dbReference>
<proteinExistence type="predicted"/>
<sequence length="49" mass="5229">MHENAALKRGTSQRSVLACIGMRSQHPKAAAIALRESFHFAVCGNFASG</sequence>
<gene>
    <name evidence="1" type="ORF">CEV32_2143</name>
</gene>
<accession>A0A256F4D5</accession>
<keyword evidence="2" id="KW-1185">Reference proteome</keyword>
<organism evidence="1 2">
    <name type="scientific">Brucella rhizosphaerae</name>
    <dbReference type="NCBI Taxonomy" id="571254"/>
    <lineage>
        <taxon>Bacteria</taxon>
        <taxon>Pseudomonadati</taxon>
        <taxon>Pseudomonadota</taxon>
        <taxon>Alphaproteobacteria</taxon>
        <taxon>Hyphomicrobiales</taxon>
        <taxon>Brucellaceae</taxon>
        <taxon>Brucella/Ochrobactrum group</taxon>
        <taxon>Brucella</taxon>
    </lineage>
</organism>
<reference evidence="1 2" key="1">
    <citation type="submission" date="2017-07" db="EMBL/GenBank/DDBJ databases">
        <title>Phylogenetic study on the rhizospheric bacterium Ochrobactrum sp. A44.</title>
        <authorList>
            <person name="Krzyzanowska D.M."/>
            <person name="Ossowicki A."/>
            <person name="Rajewska M."/>
            <person name="Maciag T."/>
            <person name="Kaczynski Z."/>
            <person name="Czerwicka M."/>
            <person name="Jafra S."/>
        </authorList>
    </citation>
    <scope>NUCLEOTIDE SEQUENCE [LARGE SCALE GENOMIC DNA]</scope>
    <source>
        <strain evidence="1 2">PR17</strain>
    </source>
</reference>
<comment type="caution">
    <text evidence="1">The sequence shown here is derived from an EMBL/GenBank/DDBJ whole genome shotgun (WGS) entry which is preliminary data.</text>
</comment>
<name>A0A256F4D5_9HYPH</name>
<evidence type="ECO:0000313" key="1">
    <source>
        <dbReference type="EMBL" id="OYR09712.1"/>
    </source>
</evidence>